<dbReference type="InterPro" id="IPR018000">
    <property type="entry name" value="Neurotransmitter_ion_chnl_CS"/>
</dbReference>
<organism evidence="4 5">
    <name type="scientific">Stichopus japonicus</name>
    <name type="common">Sea cucumber</name>
    <dbReference type="NCBI Taxonomy" id="307972"/>
    <lineage>
        <taxon>Eukaryota</taxon>
        <taxon>Metazoa</taxon>
        <taxon>Echinodermata</taxon>
        <taxon>Eleutherozoa</taxon>
        <taxon>Echinozoa</taxon>
        <taxon>Holothuroidea</taxon>
        <taxon>Aspidochirotacea</taxon>
        <taxon>Aspidochirotida</taxon>
        <taxon>Stichopodidae</taxon>
        <taxon>Apostichopus</taxon>
    </lineage>
</organism>
<keyword evidence="5" id="KW-1185">Reference proteome</keyword>
<accession>A0A2G8JDV5</accession>
<comment type="subcellular location">
    <subcellularLocation>
        <location evidence="1">Membrane</location>
        <topology evidence="1">Multi-pass membrane protein</topology>
    </subcellularLocation>
</comment>
<dbReference type="InterPro" id="IPR036734">
    <property type="entry name" value="Neur_chan_lig-bd_sf"/>
</dbReference>
<keyword evidence="2" id="KW-0472">Membrane</keyword>
<proteinExistence type="predicted"/>
<feature type="non-terminal residue" evidence="4">
    <location>
        <position position="100"/>
    </location>
</feature>
<evidence type="ECO:0000313" key="4">
    <source>
        <dbReference type="EMBL" id="PIK33913.1"/>
    </source>
</evidence>
<evidence type="ECO:0000259" key="3">
    <source>
        <dbReference type="Pfam" id="PF02931"/>
    </source>
</evidence>
<dbReference type="Proteomes" id="UP000230750">
    <property type="component" value="Unassembled WGS sequence"/>
</dbReference>
<reference evidence="4 5" key="1">
    <citation type="journal article" date="2017" name="PLoS Biol.">
        <title>The sea cucumber genome provides insights into morphological evolution and visceral regeneration.</title>
        <authorList>
            <person name="Zhang X."/>
            <person name="Sun L."/>
            <person name="Yuan J."/>
            <person name="Sun Y."/>
            <person name="Gao Y."/>
            <person name="Zhang L."/>
            <person name="Li S."/>
            <person name="Dai H."/>
            <person name="Hamel J.F."/>
            <person name="Liu C."/>
            <person name="Yu Y."/>
            <person name="Liu S."/>
            <person name="Lin W."/>
            <person name="Guo K."/>
            <person name="Jin S."/>
            <person name="Xu P."/>
            <person name="Storey K.B."/>
            <person name="Huan P."/>
            <person name="Zhang T."/>
            <person name="Zhou Y."/>
            <person name="Zhang J."/>
            <person name="Lin C."/>
            <person name="Li X."/>
            <person name="Xing L."/>
            <person name="Huo D."/>
            <person name="Sun M."/>
            <person name="Wang L."/>
            <person name="Mercier A."/>
            <person name="Li F."/>
            <person name="Yang H."/>
            <person name="Xiang J."/>
        </authorList>
    </citation>
    <scope>NUCLEOTIDE SEQUENCE [LARGE SCALE GENOMIC DNA]</scope>
    <source>
        <strain evidence="4">Shaxun</strain>
        <tissue evidence="4">Muscle</tissue>
    </source>
</reference>
<dbReference type="Gene3D" id="2.70.170.10">
    <property type="entry name" value="Neurotransmitter-gated ion-channel ligand-binding domain"/>
    <property type="match status" value="1"/>
</dbReference>
<dbReference type="Pfam" id="PF02931">
    <property type="entry name" value="Neur_chan_LBD"/>
    <property type="match status" value="1"/>
</dbReference>
<dbReference type="SUPFAM" id="SSF63712">
    <property type="entry name" value="Nicotinic receptor ligand binding domain-like"/>
    <property type="match status" value="1"/>
</dbReference>
<dbReference type="PANTHER" id="PTHR18945">
    <property type="entry name" value="NEUROTRANSMITTER GATED ION CHANNEL"/>
    <property type="match status" value="1"/>
</dbReference>
<feature type="domain" description="Neurotransmitter-gated ion-channel ligand-binding" evidence="3">
    <location>
        <begin position="1"/>
        <end position="99"/>
    </location>
</feature>
<dbReference type="PROSITE" id="PS00236">
    <property type="entry name" value="NEUROTR_ION_CHANNEL"/>
    <property type="match status" value="1"/>
</dbReference>
<dbReference type="OrthoDB" id="5975154at2759"/>
<dbReference type="GO" id="GO:0004888">
    <property type="term" value="F:transmembrane signaling receptor activity"/>
    <property type="evidence" value="ECO:0007669"/>
    <property type="project" value="InterPro"/>
</dbReference>
<evidence type="ECO:0000313" key="5">
    <source>
        <dbReference type="Proteomes" id="UP000230750"/>
    </source>
</evidence>
<sequence length="100" mass="12021">TWYDFRLSWNPDDYDDLDYIELPLTEIWRPELILYERLSKHSDVSFQTETDIVKVRNTGKVEWVTIASTRTFCSICVKNFPKDKHTCDVTFTTWLHQDNE</sequence>
<keyword evidence="4" id="KW-0675">Receptor</keyword>
<dbReference type="InterPro" id="IPR006201">
    <property type="entry name" value="Neur_channel"/>
</dbReference>
<dbReference type="CDD" id="cd18989">
    <property type="entry name" value="LGIC_ECD_cation"/>
    <property type="match status" value="1"/>
</dbReference>
<gene>
    <name evidence="4" type="ORF">BSL78_29267</name>
</gene>
<dbReference type="InterPro" id="IPR006202">
    <property type="entry name" value="Neur_chan_lig-bd"/>
</dbReference>
<dbReference type="EMBL" id="MRZV01002358">
    <property type="protein sequence ID" value="PIK33913.1"/>
    <property type="molecule type" value="Genomic_DNA"/>
</dbReference>
<dbReference type="GO" id="GO:0016020">
    <property type="term" value="C:membrane"/>
    <property type="evidence" value="ECO:0007669"/>
    <property type="project" value="UniProtKB-SubCell"/>
</dbReference>
<feature type="non-terminal residue" evidence="4">
    <location>
        <position position="1"/>
    </location>
</feature>
<dbReference type="GO" id="GO:0005230">
    <property type="term" value="F:extracellular ligand-gated monoatomic ion channel activity"/>
    <property type="evidence" value="ECO:0007669"/>
    <property type="project" value="InterPro"/>
</dbReference>
<name>A0A2G8JDV5_STIJA</name>
<dbReference type="STRING" id="307972.A0A2G8JDV5"/>
<dbReference type="AlphaFoldDB" id="A0A2G8JDV5"/>
<comment type="caution">
    <text evidence="4">The sequence shown here is derived from an EMBL/GenBank/DDBJ whole genome shotgun (WGS) entry which is preliminary data.</text>
</comment>
<evidence type="ECO:0000256" key="2">
    <source>
        <dbReference type="ARBA" id="ARBA00023136"/>
    </source>
</evidence>
<evidence type="ECO:0000256" key="1">
    <source>
        <dbReference type="ARBA" id="ARBA00004141"/>
    </source>
</evidence>
<protein>
    <submittedName>
        <fullName evidence="4">Putative neuronal acetylcholine receptor subunit alpha-9-I-like</fullName>
    </submittedName>
</protein>